<organism evidence="1 2">
    <name type="scientific">Burkholderia ubonensis</name>
    <dbReference type="NCBI Taxonomy" id="101571"/>
    <lineage>
        <taxon>Bacteria</taxon>
        <taxon>Pseudomonadati</taxon>
        <taxon>Pseudomonadota</taxon>
        <taxon>Betaproteobacteria</taxon>
        <taxon>Burkholderiales</taxon>
        <taxon>Burkholderiaceae</taxon>
        <taxon>Burkholderia</taxon>
        <taxon>Burkholderia cepacia complex</taxon>
    </lineage>
</organism>
<dbReference type="Gene3D" id="3.40.190.290">
    <property type="match status" value="1"/>
</dbReference>
<evidence type="ECO:0000313" key="1">
    <source>
        <dbReference type="EMBL" id="KVM36749.1"/>
    </source>
</evidence>
<name>A0AB73G6N7_9BURK</name>
<evidence type="ECO:0008006" key="3">
    <source>
        <dbReference type="Google" id="ProtNLM"/>
    </source>
</evidence>
<dbReference type="AlphaFoldDB" id="A0AB73G6N7"/>
<dbReference type="EMBL" id="LOZE01000029">
    <property type="protein sequence ID" value="KVM36749.1"/>
    <property type="molecule type" value="Genomic_DNA"/>
</dbReference>
<reference evidence="1 2" key="1">
    <citation type="submission" date="2015-11" db="EMBL/GenBank/DDBJ databases">
        <title>Expanding the genomic diversity of Burkholderia species for the development of highly accurate diagnostics.</title>
        <authorList>
            <person name="Sahl J."/>
            <person name="Keim P."/>
            <person name="Wagner D."/>
        </authorList>
    </citation>
    <scope>NUCLEOTIDE SEQUENCE [LARGE SCALE GENOMIC DNA]</scope>
    <source>
        <strain evidence="1 2">MSMB2058</strain>
    </source>
</reference>
<comment type="caution">
    <text evidence="1">The sequence shown here is derived from an EMBL/GenBank/DDBJ whole genome shotgun (WGS) entry which is preliminary data.</text>
</comment>
<accession>A0AB73G6N7</accession>
<proteinExistence type="predicted"/>
<evidence type="ECO:0000313" key="2">
    <source>
        <dbReference type="Proteomes" id="UP000061665"/>
    </source>
</evidence>
<dbReference type="Proteomes" id="UP000061665">
    <property type="component" value="Unassembled WGS sequence"/>
</dbReference>
<protein>
    <recommendedName>
        <fullName evidence="3">LysR family transcriptional regulator</fullName>
    </recommendedName>
</protein>
<sequence>MTGSERAVTILPATARKVPTEPALVAKPIDDPAFVRPIALIRKRGRTPPRVAEACVALMLRELK</sequence>
<gene>
    <name evidence="1" type="ORF">WJ53_30205</name>
</gene>